<dbReference type="SUPFAM" id="SSF49354">
    <property type="entry name" value="PapD-like"/>
    <property type="match status" value="1"/>
</dbReference>
<dbReference type="STRING" id="6334.A0A0V1ATT2"/>
<keyword evidence="5" id="KW-1185">Reference proteome</keyword>
<keyword evidence="1" id="KW-0206">Cytoskeleton</keyword>
<comment type="function">
    <text evidence="1">Central component in molecular interactions underlying sperm crawling. Forms an extensive filament system that extends from sperm villipoda, along the leading edge of the pseudopod.</text>
</comment>
<dbReference type="EMBL" id="JYDH01000214">
    <property type="protein sequence ID" value="KRY28207.1"/>
    <property type="molecule type" value="Genomic_DNA"/>
</dbReference>
<dbReference type="Pfam" id="PF00635">
    <property type="entry name" value="Motile_Sperm"/>
    <property type="match status" value="1"/>
</dbReference>
<evidence type="ECO:0000259" key="3">
    <source>
        <dbReference type="PROSITE" id="PS50202"/>
    </source>
</evidence>
<feature type="compositionally biased region" description="Basic and acidic residues" evidence="2">
    <location>
        <begin position="251"/>
        <end position="267"/>
    </location>
</feature>
<dbReference type="Proteomes" id="UP000054776">
    <property type="component" value="Unassembled WGS sequence"/>
</dbReference>
<gene>
    <name evidence="4" type="ORF">T01_715</name>
</gene>
<dbReference type="InterPro" id="IPR008962">
    <property type="entry name" value="PapD-like_sf"/>
</dbReference>
<dbReference type="PROSITE" id="PS50202">
    <property type="entry name" value="MSP"/>
    <property type="match status" value="1"/>
</dbReference>
<feature type="compositionally biased region" description="Basic and acidic residues" evidence="2">
    <location>
        <begin position="217"/>
        <end position="238"/>
    </location>
</feature>
<organism evidence="4 5">
    <name type="scientific">Trichinella spiralis</name>
    <name type="common">Trichina worm</name>
    <dbReference type="NCBI Taxonomy" id="6334"/>
    <lineage>
        <taxon>Eukaryota</taxon>
        <taxon>Metazoa</taxon>
        <taxon>Ecdysozoa</taxon>
        <taxon>Nematoda</taxon>
        <taxon>Enoplea</taxon>
        <taxon>Dorylaimia</taxon>
        <taxon>Trichinellida</taxon>
        <taxon>Trichinellidae</taxon>
        <taxon>Trichinella</taxon>
    </lineage>
</organism>
<dbReference type="InterPro" id="IPR013783">
    <property type="entry name" value="Ig-like_fold"/>
</dbReference>
<protein>
    <recommendedName>
        <fullName evidence="1">Major sperm protein</fullName>
    </recommendedName>
</protein>
<proteinExistence type="predicted"/>
<dbReference type="InParanoid" id="A0A0V1ATT2"/>
<evidence type="ECO:0000313" key="5">
    <source>
        <dbReference type="Proteomes" id="UP000054776"/>
    </source>
</evidence>
<feature type="compositionally biased region" description="Basic and acidic residues" evidence="2">
    <location>
        <begin position="291"/>
        <end position="306"/>
    </location>
</feature>
<feature type="compositionally biased region" description="Polar residues" evidence="2">
    <location>
        <begin position="268"/>
        <end position="284"/>
    </location>
</feature>
<keyword evidence="1" id="KW-0963">Cytoplasm</keyword>
<evidence type="ECO:0000256" key="2">
    <source>
        <dbReference type="SAM" id="MobiDB-lite"/>
    </source>
</evidence>
<evidence type="ECO:0000313" key="4">
    <source>
        <dbReference type="EMBL" id="KRY28207.1"/>
    </source>
</evidence>
<sequence length="306" mass="34596">MENEETILSEITVSLCCVKLTPSYNDTRCIDVAISNPTPWKISYKIHSTRRNMLYIKPPYAFIDPCTTVNLTLMLETVSKEGFDCTDDHVSIYFAVVPEKWMVNPAILFWKGKEPPKITTRHVISVSYEQTVEGECVEKQSEIPKFVEKMPPSESAVDQLFGDSNIAELPDDIIKGELSKIDKSKRLKTESGQVVNLNNNEATNKQDFQENETPQNEFEKQAKEEKSSIITEHEKEKMVAGNESGISEATEQIKENTPDSANPKENDASSGELQKENQVMNSAVTKALSFDNKENDTDKHNPDIYY</sequence>
<dbReference type="OrthoDB" id="5916934at2759"/>
<evidence type="ECO:0000256" key="1">
    <source>
        <dbReference type="RuleBase" id="RU003425"/>
    </source>
</evidence>
<feature type="domain" description="MSP" evidence="3">
    <location>
        <begin position="6"/>
        <end position="128"/>
    </location>
</feature>
<dbReference type="InterPro" id="IPR000535">
    <property type="entry name" value="MSP_dom"/>
</dbReference>
<accession>A0A0V1ATT2</accession>
<feature type="region of interest" description="Disordered" evidence="2">
    <location>
        <begin position="188"/>
        <end position="306"/>
    </location>
</feature>
<feature type="compositionally biased region" description="Polar residues" evidence="2">
    <location>
        <begin position="190"/>
        <end position="216"/>
    </location>
</feature>
<reference evidence="4 5" key="1">
    <citation type="submission" date="2015-01" db="EMBL/GenBank/DDBJ databases">
        <title>Evolution of Trichinella species and genotypes.</title>
        <authorList>
            <person name="Korhonen P.K."/>
            <person name="Edoardo P."/>
            <person name="Giuseppe L.R."/>
            <person name="Gasser R.B."/>
        </authorList>
    </citation>
    <scope>NUCLEOTIDE SEQUENCE [LARGE SCALE GENOMIC DNA]</scope>
    <source>
        <strain evidence="4">ISS3</strain>
    </source>
</reference>
<comment type="caution">
    <text evidence="4">The sequence shown here is derived from an EMBL/GenBank/DDBJ whole genome shotgun (WGS) entry which is preliminary data.</text>
</comment>
<name>A0A0V1ATT2_TRISP</name>
<dbReference type="AlphaFoldDB" id="A0A0V1ATT2"/>
<dbReference type="Gene3D" id="2.60.40.10">
    <property type="entry name" value="Immunoglobulins"/>
    <property type="match status" value="1"/>
</dbReference>